<evidence type="ECO:0000256" key="1">
    <source>
        <dbReference type="SAM" id="MobiDB-lite"/>
    </source>
</evidence>
<sequence>MTVTETSPPTSPHIAMASPKKTVTTTPRIVVRKPNPDDKTKTLKDIDERIAHLVPQLDVVKEAINALIQSGKKEADPRVELRKRLNELRDLQAANKKGKQGKIDKLNTLNASLKTKIADLKVIQDKLPFKTLELCESQISKLNKQVESGKLKLVDEKRTLAEISTLTKSKKSYNALQVHQRAIDTDKKSIVLLKASLDADSSNTLLSDEYNTLHAQVDEITKVKDEGWKKRNDLYDERTRLQRDLDAAFVQKRTVNDEYFAALRLHAKYIQDEQQRKREEVQQRKQAELEEKRLGSAREERELAEIPAFQAEITICDSVYKYLLQFSNDQNRVAAANAAAAAANNTTNGANANIRQVDTTANVPTGSMLAKKADKREEVFFVGGGCKSKKTTKAPKEKKSTDNNLPTSHITTTPTTTTVTLKFHLAIMEQLFELKVTVPRSPADLEKTLDALLEKSTILKANQASATAENKRKAEERIAKLTLADLDATATIMTMTTTSLEHAMERTEIVPEIQAIA</sequence>
<name>A0ABQ7JK94_9FUNG</name>
<reference evidence="2 3" key="1">
    <citation type="journal article" date="2020" name="Fungal Divers.">
        <title>Resolving the Mortierellaceae phylogeny through synthesis of multi-gene phylogenetics and phylogenomics.</title>
        <authorList>
            <person name="Vandepol N."/>
            <person name="Liber J."/>
            <person name="Desiro A."/>
            <person name="Na H."/>
            <person name="Kennedy M."/>
            <person name="Barry K."/>
            <person name="Grigoriev I.V."/>
            <person name="Miller A.N."/>
            <person name="O'Donnell K."/>
            <person name="Stajich J.E."/>
            <person name="Bonito G."/>
        </authorList>
    </citation>
    <scope>NUCLEOTIDE SEQUENCE [LARGE SCALE GENOMIC DNA]</scope>
    <source>
        <strain evidence="2 3">AD045</strain>
    </source>
</reference>
<dbReference type="PANTHER" id="PTHR31027">
    <property type="entry name" value="NUCLEAR SEGREGATION PROTEIN BFR1"/>
    <property type="match status" value="1"/>
</dbReference>
<dbReference type="Proteomes" id="UP001194696">
    <property type="component" value="Unassembled WGS sequence"/>
</dbReference>
<proteinExistence type="predicted"/>
<keyword evidence="3" id="KW-1185">Reference proteome</keyword>
<dbReference type="InterPro" id="IPR039604">
    <property type="entry name" value="Bfr1"/>
</dbReference>
<dbReference type="EMBL" id="JAAAIM010001517">
    <property type="protein sequence ID" value="KAG0277830.1"/>
    <property type="molecule type" value="Genomic_DNA"/>
</dbReference>
<comment type="caution">
    <text evidence="2">The sequence shown here is derived from an EMBL/GenBank/DDBJ whole genome shotgun (WGS) entry which is preliminary data.</text>
</comment>
<evidence type="ECO:0000313" key="2">
    <source>
        <dbReference type="EMBL" id="KAG0277830.1"/>
    </source>
</evidence>
<protein>
    <submittedName>
        <fullName evidence="2">Uncharacterized protein</fullName>
    </submittedName>
</protein>
<evidence type="ECO:0000313" key="3">
    <source>
        <dbReference type="Proteomes" id="UP001194696"/>
    </source>
</evidence>
<dbReference type="PANTHER" id="PTHR31027:SF2">
    <property type="entry name" value="LEBERCILIN DOMAIN-CONTAINING PROTEIN"/>
    <property type="match status" value="1"/>
</dbReference>
<accession>A0ABQ7JK94</accession>
<gene>
    <name evidence="2" type="ORF">BGZ96_002694</name>
</gene>
<organism evidence="2 3">
    <name type="scientific">Linnemannia gamsii</name>
    <dbReference type="NCBI Taxonomy" id="64522"/>
    <lineage>
        <taxon>Eukaryota</taxon>
        <taxon>Fungi</taxon>
        <taxon>Fungi incertae sedis</taxon>
        <taxon>Mucoromycota</taxon>
        <taxon>Mortierellomycotina</taxon>
        <taxon>Mortierellomycetes</taxon>
        <taxon>Mortierellales</taxon>
        <taxon>Mortierellaceae</taxon>
        <taxon>Linnemannia</taxon>
    </lineage>
</organism>
<feature type="region of interest" description="Disordered" evidence="1">
    <location>
        <begin position="389"/>
        <end position="411"/>
    </location>
</feature>
<feature type="region of interest" description="Disordered" evidence="1">
    <location>
        <begin position="1"/>
        <end position="23"/>
    </location>
</feature>